<evidence type="ECO:0000313" key="1">
    <source>
        <dbReference type="EMBL" id="MCI32314.1"/>
    </source>
</evidence>
<keyword evidence="2" id="KW-1185">Reference proteome</keyword>
<dbReference type="EMBL" id="LXQA010194435">
    <property type="protein sequence ID" value="MCI32314.1"/>
    <property type="molecule type" value="Genomic_DNA"/>
</dbReference>
<comment type="caution">
    <text evidence="1">The sequence shown here is derived from an EMBL/GenBank/DDBJ whole genome shotgun (WGS) entry which is preliminary data.</text>
</comment>
<sequence length="116" mass="13029">MKGENKYISFKNDIVLEETSLVSMTEDVILTMKSAALHNMSIEKYSFKTHSFNYDSAVVSLPGSSVLEQFEYRTTDSSTITLEMTKFYYGSRGFIFCVVVSPSNGTTERGHGVQIQ</sequence>
<accession>A0A392R8D0</accession>
<dbReference type="AlphaFoldDB" id="A0A392R8D0"/>
<protein>
    <submittedName>
        <fullName evidence="1">Putative disease resistance protein (TIR-NBS-LRR class)</fullName>
    </submittedName>
</protein>
<feature type="non-terminal residue" evidence="1">
    <location>
        <position position="116"/>
    </location>
</feature>
<reference evidence="1 2" key="1">
    <citation type="journal article" date="2018" name="Front. Plant Sci.">
        <title>Red Clover (Trifolium pratense) and Zigzag Clover (T. medium) - A Picture of Genomic Similarities and Differences.</title>
        <authorList>
            <person name="Dluhosova J."/>
            <person name="Istvanek J."/>
            <person name="Nedelnik J."/>
            <person name="Repkova J."/>
        </authorList>
    </citation>
    <scope>NUCLEOTIDE SEQUENCE [LARGE SCALE GENOMIC DNA]</scope>
    <source>
        <strain evidence="2">cv. 10/8</strain>
        <tissue evidence="1">Leaf</tissue>
    </source>
</reference>
<evidence type="ECO:0000313" key="2">
    <source>
        <dbReference type="Proteomes" id="UP000265520"/>
    </source>
</evidence>
<organism evidence="1 2">
    <name type="scientific">Trifolium medium</name>
    <dbReference type="NCBI Taxonomy" id="97028"/>
    <lineage>
        <taxon>Eukaryota</taxon>
        <taxon>Viridiplantae</taxon>
        <taxon>Streptophyta</taxon>
        <taxon>Embryophyta</taxon>
        <taxon>Tracheophyta</taxon>
        <taxon>Spermatophyta</taxon>
        <taxon>Magnoliopsida</taxon>
        <taxon>eudicotyledons</taxon>
        <taxon>Gunneridae</taxon>
        <taxon>Pentapetalae</taxon>
        <taxon>rosids</taxon>
        <taxon>fabids</taxon>
        <taxon>Fabales</taxon>
        <taxon>Fabaceae</taxon>
        <taxon>Papilionoideae</taxon>
        <taxon>50 kb inversion clade</taxon>
        <taxon>NPAAA clade</taxon>
        <taxon>Hologalegina</taxon>
        <taxon>IRL clade</taxon>
        <taxon>Trifolieae</taxon>
        <taxon>Trifolium</taxon>
    </lineage>
</organism>
<name>A0A392R8D0_9FABA</name>
<dbReference type="Proteomes" id="UP000265520">
    <property type="component" value="Unassembled WGS sequence"/>
</dbReference>
<proteinExistence type="predicted"/>